<dbReference type="GO" id="GO:0004803">
    <property type="term" value="F:transposase activity"/>
    <property type="evidence" value="ECO:0007669"/>
    <property type="project" value="InterPro"/>
</dbReference>
<evidence type="ECO:0008006" key="3">
    <source>
        <dbReference type="Google" id="ProtNLM"/>
    </source>
</evidence>
<comment type="caution">
    <text evidence="1">The sequence shown here is derived from an EMBL/GenBank/DDBJ whole genome shotgun (WGS) entry which is preliminary data.</text>
</comment>
<dbReference type="SUPFAM" id="SSF143422">
    <property type="entry name" value="Transposase IS200-like"/>
    <property type="match status" value="1"/>
</dbReference>
<dbReference type="InterPro" id="IPR036515">
    <property type="entry name" value="Transposase_17_sf"/>
</dbReference>
<dbReference type="PANTHER" id="PTHR34322">
    <property type="entry name" value="TRANSPOSASE, Y1_TNP DOMAIN-CONTAINING"/>
    <property type="match status" value="1"/>
</dbReference>
<gene>
    <name evidence="1" type="ORF">COX92_01125</name>
</gene>
<evidence type="ECO:0000313" key="1">
    <source>
        <dbReference type="EMBL" id="PIZ87475.1"/>
    </source>
</evidence>
<name>A0A2M7UUN9_9BACT</name>
<dbReference type="Proteomes" id="UP000229166">
    <property type="component" value="Unassembled WGS sequence"/>
</dbReference>
<dbReference type="GO" id="GO:0006313">
    <property type="term" value="P:DNA transposition"/>
    <property type="evidence" value="ECO:0007669"/>
    <property type="project" value="InterPro"/>
</dbReference>
<proteinExistence type="predicted"/>
<organism evidence="1 2">
    <name type="scientific">Candidatus Nealsonbacteria bacterium CG_4_10_14_0_2_um_filter_40_15</name>
    <dbReference type="NCBI Taxonomy" id="1974682"/>
    <lineage>
        <taxon>Bacteria</taxon>
        <taxon>Candidatus Nealsoniibacteriota</taxon>
    </lineage>
</organism>
<evidence type="ECO:0000313" key="2">
    <source>
        <dbReference type="Proteomes" id="UP000229166"/>
    </source>
</evidence>
<reference evidence="2" key="1">
    <citation type="submission" date="2017-09" db="EMBL/GenBank/DDBJ databases">
        <title>Depth-based differentiation of microbial function through sediment-hosted aquifers and enrichment of novel symbionts in the deep terrestrial subsurface.</title>
        <authorList>
            <person name="Probst A.J."/>
            <person name="Ladd B."/>
            <person name="Jarett J.K."/>
            <person name="Geller-Mcgrath D.E."/>
            <person name="Sieber C.M.K."/>
            <person name="Emerson J.B."/>
            <person name="Anantharaman K."/>
            <person name="Thomas B.C."/>
            <person name="Malmstrom R."/>
            <person name="Stieglmeier M."/>
            <person name="Klingl A."/>
            <person name="Woyke T."/>
            <person name="Ryan C.M."/>
            <person name="Banfield J.F."/>
        </authorList>
    </citation>
    <scope>NUCLEOTIDE SEQUENCE [LARGE SCALE GENOMIC DNA]</scope>
</reference>
<dbReference type="Gene3D" id="3.30.70.1290">
    <property type="entry name" value="Transposase IS200-like"/>
    <property type="match status" value="1"/>
</dbReference>
<dbReference type="PANTHER" id="PTHR34322:SF2">
    <property type="entry name" value="TRANSPOSASE IS200-LIKE DOMAIN-CONTAINING PROTEIN"/>
    <property type="match status" value="1"/>
</dbReference>
<dbReference type="GO" id="GO:0003677">
    <property type="term" value="F:DNA binding"/>
    <property type="evidence" value="ECO:0007669"/>
    <property type="project" value="InterPro"/>
</dbReference>
<dbReference type="AlphaFoldDB" id="A0A2M7UUN9"/>
<dbReference type="EMBL" id="PFOZ01000022">
    <property type="protein sequence ID" value="PIZ87475.1"/>
    <property type="molecule type" value="Genomic_DNA"/>
</dbReference>
<protein>
    <recommendedName>
        <fullName evidence="3">Transposase IS200-like domain-containing protein</fullName>
    </recommendedName>
</protein>
<sequence length="249" mass="29088">MNNQHRKLLMRRFENNQPVHITSRALVDIFRKKEDCYRFIFQFFVANLGRRGTNVYAKDAVKAGESLLRGENITSKFVIKEHPPLVELIDFSLVVNHYHFYLLPKIDNAIPILMKRLNDGFAKFFNITHGRKDAVFGSRYKGVVVSSDHQSYAVSRYISVINPLDVFQPGWREKGLKNWESAREFLEDYDFSSFLDRVGKRNAKILAPAEILEQYSFGISPTGREKYGEFVEEFLKERQTSNFQSLFLE</sequence>
<accession>A0A2M7UUN9</accession>